<keyword evidence="3" id="KW-1185">Reference proteome</keyword>
<feature type="region of interest" description="Disordered" evidence="1">
    <location>
        <begin position="46"/>
        <end position="99"/>
    </location>
</feature>
<proteinExistence type="predicted"/>
<organism evidence="2 3">
    <name type="scientific">Xanthomonas oryzae pv. oryzae (strain KACC10331 / KXO85)</name>
    <dbReference type="NCBI Taxonomy" id="291331"/>
    <lineage>
        <taxon>Bacteria</taxon>
        <taxon>Pseudomonadati</taxon>
        <taxon>Pseudomonadota</taxon>
        <taxon>Gammaproteobacteria</taxon>
        <taxon>Lysobacterales</taxon>
        <taxon>Lysobacteraceae</taxon>
        <taxon>Xanthomonas</taxon>
    </lineage>
</organism>
<evidence type="ECO:0000313" key="3">
    <source>
        <dbReference type="Proteomes" id="UP000006735"/>
    </source>
</evidence>
<accession>Q5GZG2</accession>
<feature type="compositionally biased region" description="Basic and acidic residues" evidence="1">
    <location>
        <begin position="46"/>
        <end position="68"/>
    </location>
</feature>
<dbReference type="KEGG" id="xoo:XOO2655"/>
<dbReference type="STRING" id="291331.XOO2655"/>
<evidence type="ECO:0000313" key="2">
    <source>
        <dbReference type="EMBL" id="AAW75909.1"/>
    </source>
</evidence>
<feature type="compositionally biased region" description="Basic and acidic residues" evidence="1">
    <location>
        <begin position="9"/>
        <end position="28"/>
    </location>
</feature>
<dbReference type="HOGENOM" id="CLU_1776748_0_0_6"/>
<feature type="compositionally biased region" description="Basic and acidic residues" evidence="1">
    <location>
        <begin position="83"/>
        <end position="99"/>
    </location>
</feature>
<evidence type="ECO:0000256" key="1">
    <source>
        <dbReference type="SAM" id="MobiDB-lite"/>
    </source>
</evidence>
<reference evidence="2 3" key="1">
    <citation type="journal article" date="2005" name="Nucleic Acids Res.">
        <title>The genome sequence of Xanthomonas oryzae pathovar oryzae KACC10331, the bacterial blight pathogen of rice.</title>
        <authorList>
            <person name="Lee B.M."/>
            <person name="Park Y.J."/>
            <person name="Park D.S."/>
            <person name="Kang H.W."/>
            <person name="Kim J.G."/>
            <person name="Song E.S."/>
            <person name="Park I.C."/>
            <person name="Yoon U.H."/>
            <person name="Hahn J.H."/>
            <person name="Koo B.S."/>
            <person name="Lee G.B."/>
            <person name="Kim H."/>
            <person name="Park H.S."/>
            <person name="Yoon K.O."/>
            <person name="Kim J.H."/>
            <person name="Jung C.H."/>
            <person name="Koh N.H."/>
            <person name="Seo J.S."/>
            <person name="Go S.J."/>
        </authorList>
    </citation>
    <scope>NUCLEOTIDE SEQUENCE [LARGE SCALE GENOMIC DNA]</scope>
    <source>
        <strain evidence="3">KACC10331 / KXO85</strain>
    </source>
</reference>
<sequence length="146" mass="16562">MNSPPKKKQTQERGFQKERHQPFDRQCRAGDVAHVMAVVRPVHAELELHHDAGAHTHGEVDAEQHAPEQGHAPPDLLAGHDVGAFHDAEQERQAHGERWNDEVIHRGDCELQPRQFDNCRVDHGGWAWWSVGKERGDHLPLSRRAG</sequence>
<gene>
    <name evidence="2" type="ordered locus">XOO2655</name>
</gene>
<dbReference type="AlphaFoldDB" id="Q5GZG2"/>
<name>Q5GZG2_XANOR</name>
<dbReference type="Proteomes" id="UP000006735">
    <property type="component" value="Chromosome"/>
</dbReference>
<feature type="region of interest" description="Disordered" evidence="1">
    <location>
        <begin position="1"/>
        <end position="28"/>
    </location>
</feature>
<protein>
    <submittedName>
        <fullName evidence="2">Uncharacterized protein</fullName>
    </submittedName>
</protein>
<dbReference type="EMBL" id="AE013598">
    <property type="protein sequence ID" value="AAW75909.1"/>
    <property type="molecule type" value="Genomic_DNA"/>
</dbReference>